<proteinExistence type="predicted"/>
<dbReference type="RefSeq" id="WP_184246223.1">
    <property type="nucleotide sequence ID" value="NZ_BAAACU010000028.1"/>
</dbReference>
<dbReference type="InterPro" id="IPR058600">
    <property type="entry name" value="YhjD-like"/>
</dbReference>
<evidence type="ECO:0000313" key="1">
    <source>
        <dbReference type="EMBL" id="MBB6512638.1"/>
    </source>
</evidence>
<sequence>MRYLTEHEWKLASRFLFLSMALLVIQQDLEKIRKFSPFKINEFYIRLLEQMERLATEERRHLRKEMKKERLQVLLDEKNEAFTSYLFICKGKEEKRNYFNPAIRKKVEVIIEELAGRAATTLYDHKEDIPQT</sequence>
<comment type="caution">
    <text evidence="1">The sequence shown here is derived from an EMBL/GenBank/DDBJ whole genome shotgun (WGS) entry which is preliminary data.</text>
</comment>
<keyword evidence="2" id="KW-1185">Reference proteome</keyword>
<accession>A0A841RPQ5</accession>
<dbReference type="Proteomes" id="UP000572212">
    <property type="component" value="Unassembled WGS sequence"/>
</dbReference>
<dbReference type="EMBL" id="JACHON010000004">
    <property type="protein sequence ID" value="MBB6512638.1"/>
    <property type="molecule type" value="Genomic_DNA"/>
</dbReference>
<evidence type="ECO:0000313" key="2">
    <source>
        <dbReference type="Proteomes" id="UP000572212"/>
    </source>
</evidence>
<dbReference type="AlphaFoldDB" id="A0A841RPQ5"/>
<dbReference type="Pfam" id="PF26325">
    <property type="entry name" value="YhjD"/>
    <property type="match status" value="1"/>
</dbReference>
<organism evidence="1 2">
    <name type="scientific">Gracilibacillus halotolerans</name>
    <dbReference type="NCBI Taxonomy" id="74386"/>
    <lineage>
        <taxon>Bacteria</taxon>
        <taxon>Bacillati</taxon>
        <taxon>Bacillota</taxon>
        <taxon>Bacilli</taxon>
        <taxon>Bacillales</taxon>
        <taxon>Bacillaceae</taxon>
        <taxon>Gracilibacillus</taxon>
    </lineage>
</organism>
<protein>
    <submittedName>
        <fullName evidence="1">Uncharacterized protein</fullName>
    </submittedName>
</protein>
<gene>
    <name evidence="1" type="ORF">GGQ92_001424</name>
</gene>
<reference evidence="1 2" key="1">
    <citation type="submission" date="2020-08" db="EMBL/GenBank/DDBJ databases">
        <title>Genomic Encyclopedia of Type Strains, Phase IV (KMG-IV): sequencing the most valuable type-strain genomes for metagenomic binning, comparative biology and taxonomic classification.</title>
        <authorList>
            <person name="Goeker M."/>
        </authorList>
    </citation>
    <scope>NUCLEOTIDE SEQUENCE [LARGE SCALE GENOMIC DNA]</scope>
    <source>
        <strain evidence="1 2">DSM 11805</strain>
    </source>
</reference>
<name>A0A841RPQ5_9BACI</name>